<evidence type="ECO:0000313" key="3">
    <source>
        <dbReference type="Proteomes" id="UP000269154"/>
    </source>
</evidence>
<keyword evidence="3" id="KW-1185">Reference proteome</keyword>
<sequence length="70" mass="8025">QQIGGNLKVTALRPNNGQKGCGTNQDLEAKYKKAYDKGKQRKAKKLIEELLRRDPFNSQYKKMEEALQES</sequence>
<accession>A0A3N6QG96</accession>
<protein>
    <recommendedName>
        <fullName evidence="4">Tetratricopeptide repeat protein</fullName>
    </recommendedName>
</protein>
<gene>
    <name evidence="2" type="ORF">D5R40_34380</name>
</gene>
<proteinExistence type="predicted"/>
<dbReference type="Proteomes" id="UP000269154">
    <property type="component" value="Unassembled WGS sequence"/>
</dbReference>
<name>A0A3N6QG96_9CYAN</name>
<reference evidence="2 3" key="1">
    <citation type="journal article" date="2018" name="ACS Chem. Biol.">
        <title>Ketoreductase domain dysfunction expands chemodiversity: malyngamide biosynthesis in the cyanobacterium Okeania hirsuta.</title>
        <authorList>
            <person name="Moss N.A."/>
            <person name="Leao T."/>
            <person name="Rankin M."/>
            <person name="McCullough T.M."/>
            <person name="Qu P."/>
            <person name="Korobeynikov A."/>
            <person name="Smith J.L."/>
            <person name="Gerwick L."/>
            <person name="Gerwick W.H."/>
        </authorList>
    </citation>
    <scope>NUCLEOTIDE SEQUENCE [LARGE SCALE GENOMIC DNA]</scope>
    <source>
        <strain evidence="2 3">PAB10Feb10-1</strain>
    </source>
</reference>
<evidence type="ECO:0008006" key="4">
    <source>
        <dbReference type="Google" id="ProtNLM"/>
    </source>
</evidence>
<dbReference type="EMBL" id="RCBY01000602">
    <property type="protein sequence ID" value="RQH14320.1"/>
    <property type="molecule type" value="Genomic_DNA"/>
</dbReference>
<evidence type="ECO:0000313" key="2">
    <source>
        <dbReference type="EMBL" id="RQH14320.1"/>
    </source>
</evidence>
<feature type="non-terminal residue" evidence="2">
    <location>
        <position position="1"/>
    </location>
</feature>
<feature type="region of interest" description="Disordered" evidence="1">
    <location>
        <begin position="1"/>
        <end position="24"/>
    </location>
</feature>
<comment type="caution">
    <text evidence="2">The sequence shown here is derived from an EMBL/GenBank/DDBJ whole genome shotgun (WGS) entry which is preliminary data.</text>
</comment>
<evidence type="ECO:0000256" key="1">
    <source>
        <dbReference type="SAM" id="MobiDB-lite"/>
    </source>
</evidence>
<feature type="compositionally biased region" description="Polar residues" evidence="1">
    <location>
        <begin position="13"/>
        <end position="24"/>
    </location>
</feature>
<dbReference type="AlphaFoldDB" id="A0A3N6QG96"/>
<organism evidence="2 3">
    <name type="scientific">Okeania hirsuta</name>
    <dbReference type="NCBI Taxonomy" id="1458930"/>
    <lineage>
        <taxon>Bacteria</taxon>
        <taxon>Bacillati</taxon>
        <taxon>Cyanobacteriota</taxon>
        <taxon>Cyanophyceae</taxon>
        <taxon>Oscillatoriophycideae</taxon>
        <taxon>Oscillatoriales</taxon>
        <taxon>Microcoleaceae</taxon>
        <taxon>Okeania</taxon>
    </lineage>
</organism>
<dbReference type="RefSeq" id="WP_161565187.1">
    <property type="nucleotide sequence ID" value="NZ_CAWOLW010000560.1"/>
</dbReference>